<dbReference type="AlphaFoldDB" id="A4JV24"/>
<dbReference type="KEGG" id="bvi:Bcep1808_7248"/>
<dbReference type="Proteomes" id="UP000002287">
    <property type="component" value="Plasmid pBVIE02"/>
</dbReference>
<keyword evidence="1" id="KW-0812">Transmembrane</keyword>
<geneLocation type="plasmid" evidence="2 3">
    <name>pBVIE02</name>
</geneLocation>
<name>A4JV24_BURVG</name>
<evidence type="ECO:0000256" key="1">
    <source>
        <dbReference type="SAM" id="Phobius"/>
    </source>
</evidence>
<proteinExistence type="predicted"/>
<sequence>MKSQNTIDIAASRYGRRWVIGVFLVWLIVFELIVGRLYGWSTPATGHDTARAALVLILGCIIAFIAGKRAEGRFKRGHRTQVG</sequence>
<keyword evidence="1" id="KW-0472">Membrane</keyword>
<dbReference type="HOGENOM" id="CLU_2536215_0_0_4"/>
<gene>
    <name evidence="2" type="ordered locus">Bcep1808_7248</name>
</gene>
<dbReference type="EMBL" id="CP000618">
    <property type="protein sequence ID" value="ABO60127.1"/>
    <property type="molecule type" value="Genomic_DNA"/>
</dbReference>
<accession>A4JV24</accession>
<evidence type="ECO:0000313" key="3">
    <source>
        <dbReference type="Proteomes" id="UP000002287"/>
    </source>
</evidence>
<feature type="transmembrane region" description="Helical" evidence="1">
    <location>
        <begin position="18"/>
        <end position="38"/>
    </location>
</feature>
<keyword evidence="2" id="KW-0614">Plasmid</keyword>
<evidence type="ECO:0000313" key="2">
    <source>
        <dbReference type="EMBL" id="ABO60127.1"/>
    </source>
</evidence>
<feature type="transmembrane region" description="Helical" evidence="1">
    <location>
        <begin position="50"/>
        <end position="67"/>
    </location>
</feature>
<reference evidence="2 3" key="1">
    <citation type="submission" date="2007-03" db="EMBL/GenBank/DDBJ databases">
        <title>Complete sequence of plasmid pBVIE02 of Burkholderia vietnamiensis G4.</title>
        <authorList>
            <consortium name="US DOE Joint Genome Institute"/>
            <person name="Copeland A."/>
            <person name="Lucas S."/>
            <person name="Lapidus A."/>
            <person name="Barry K."/>
            <person name="Detter J.C."/>
            <person name="Glavina del Rio T."/>
            <person name="Hammon N."/>
            <person name="Israni S."/>
            <person name="Dalin E."/>
            <person name="Tice H."/>
            <person name="Pitluck S."/>
            <person name="Chain P."/>
            <person name="Malfatti S."/>
            <person name="Shin M."/>
            <person name="Vergez L."/>
            <person name="Schmutz J."/>
            <person name="Larimer F."/>
            <person name="Land M."/>
            <person name="Hauser L."/>
            <person name="Kyrpides N."/>
            <person name="Tiedje J."/>
            <person name="Richardson P."/>
        </authorList>
    </citation>
    <scope>NUCLEOTIDE SEQUENCE [LARGE SCALE GENOMIC DNA]</scope>
    <source>
        <strain evidence="3">G4 / LMG 22486</strain>
        <plasmid evidence="2 3">pBVIE02</plasmid>
    </source>
</reference>
<keyword evidence="1" id="KW-1133">Transmembrane helix</keyword>
<protein>
    <submittedName>
        <fullName evidence="2">Uncharacterized protein</fullName>
    </submittedName>
</protein>
<organism evidence="2 3">
    <name type="scientific">Burkholderia vietnamiensis (strain G4 / LMG 22486)</name>
    <name type="common">Burkholderia cepacia (strain R1808)</name>
    <dbReference type="NCBI Taxonomy" id="269482"/>
    <lineage>
        <taxon>Bacteria</taxon>
        <taxon>Pseudomonadati</taxon>
        <taxon>Pseudomonadota</taxon>
        <taxon>Betaproteobacteria</taxon>
        <taxon>Burkholderiales</taxon>
        <taxon>Burkholderiaceae</taxon>
        <taxon>Burkholderia</taxon>
        <taxon>Burkholderia cepacia complex</taxon>
    </lineage>
</organism>